<gene>
    <name evidence="1" type="ORF">BDR25DRAFT_42878</name>
</gene>
<keyword evidence="2" id="KW-1185">Reference proteome</keyword>
<dbReference type="Proteomes" id="UP000799755">
    <property type="component" value="Unassembled WGS sequence"/>
</dbReference>
<dbReference type="EMBL" id="MU003493">
    <property type="protein sequence ID" value="KAF2477002.1"/>
    <property type="molecule type" value="Genomic_DNA"/>
</dbReference>
<organism evidence="1 2">
    <name type="scientific">Lindgomyces ingoldianus</name>
    <dbReference type="NCBI Taxonomy" id="673940"/>
    <lineage>
        <taxon>Eukaryota</taxon>
        <taxon>Fungi</taxon>
        <taxon>Dikarya</taxon>
        <taxon>Ascomycota</taxon>
        <taxon>Pezizomycotina</taxon>
        <taxon>Dothideomycetes</taxon>
        <taxon>Pleosporomycetidae</taxon>
        <taxon>Pleosporales</taxon>
        <taxon>Lindgomycetaceae</taxon>
        <taxon>Lindgomyces</taxon>
    </lineage>
</organism>
<accession>A0ACB6RD24</accession>
<evidence type="ECO:0000313" key="1">
    <source>
        <dbReference type="EMBL" id="KAF2477002.1"/>
    </source>
</evidence>
<evidence type="ECO:0000313" key="2">
    <source>
        <dbReference type="Proteomes" id="UP000799755"/>
    </source>
</evidence>
<protein>
    <submittedName>
        <fullName evidence="1">Uncharacterized protein</fullName>
    </submittedName>
</protein>
<sequence>MSGRDPLRAPPERRERPSSGCTIRETDDEWAQCVLLLLRRSRRLERRRRVIGCAAILRRAWTTLQSQRQPRLSLQHRAPCGLAAKSKVVQKAKRAGMASPQKGDGQTVEPFDIGAQHQKKRIPHHAHHVHQPAVCESCCSYAVHTRRCGNRARMI</sequence>
<proteinExistence type="predicted"/>
<comment type="caution">
    <text evidence="1">The sequence shown here is derived from an EMBL/GenBank/DDBJ whole genome shotgun (WGS) entry which is preliminary data.</text>
</comment>
<reference evidence="1" key="1">
    <citation type="journal article" date="2020" name="Stud. Mycol.">
        <title>101 Dothideomycetes genomes: a test case for predicting lifestyles and emergence of pathogens.</title>
        <authorList>
            <person name="Haridas S."/>
            <person name="Albert R."/>
            <person name="Binder M."/>
            <person name="Bloem J."/>
            <person name="Labutti K."/>
            <person name="Salamov A."/>
            <person name="Andreopoulos B."/>
            <person name="Baker S."/>
            <person name="Barry K."/>
            <person name="Bills G."/>
            <person name="Bluhm B."/>
            <person name="Cannon C."/>
            <person name="Castanera R."/>
            <person name="Culley D."/>
            <person name="Daum C."/>
            <person name="Ezra D."/>
            <person name="Gonzalez J."/>
            <person name="Henrissat B."/>
            <person name="Kuo A."/>
            <person name="Liang C."/>
            <person name="Lipzen A."/>
            <person name="Lutzoni F."/>
            <person name="Magnuson J."/>
            <person name="Mondo S."/>
            <person name="Nolan M."/>
            <person name="Ohm R."/>
            <person name="Pangilinan J."/>
            <person name="Park H.-J."/>
            <person name="Ramirez L."/>
            <person name="Alfaro M."/>
            <person name="Sun H."/>
            <person name="Tritt A."/>
            <person name="Yoshinaga Y."/>
            <person name="Zwiers L.-H."/>
            <person name="Turgeon B."/>
            <person name="Goodwin S."/>
            <person name="Spatafora J."/>
            <person name="Crous P."/>
            <person name="Grigoriev I."/>
        </authorList>
    </citation>
    <scope>NUCLEOTIDE SEQUENCE</scope>
    <source>
        <strain evidence="1">ATCC 200398</strain>
    </source>
</reference>
<name>A0ACB6RD24_9PLEO</name>